<dbReference type="GO" id="GO:0005886">
    <property type="term" value="C:plasma membrane"/>
    <property type="evidence" value="ECO:0007669"/>
    <property type="project" value="UniProtKB-SubCell"/>
</dbReference>
<accession>A0A9D2BDL2</accession>
<comment type="function">
    <text evidence="8">This protein is part of the stalk that links CF(0) to CF(1). It either transmits conformational changes from CF(0) to CF(1) or is implicated in proton conduction.</text>
</comment>
<name>A0A9D2BDL2_9FIRM</name>
<dbReference type="HAMAP" id="MF_01416">
    <property type="entry name" value="ATP_synth_delta_bact"/>
    <property type="match status" value="1"/>
</dbReference>
<keyword evidence="6 8" id="KW-0139">CF(1)</keyword>
<evidence type="ECO:0000313" key="10">
    <source>
        <dbReference type="Proteomes" id="UP000886805"/>
    </source>
</evidence>
<keyword evidence="7 8" id="KW-0066">ATP synthesis</keyword>
<dbReference type="EMBL" id="DXEQ01000029">
    <property type="protein sequence ID" value="HIX71592.1"/>
    <property type="molecule type" value="Genomic_DNA"/>
</dbReference>
<evidence type="ECO:0000256" key="8">
    <source>
        <dbReference type="HAMAP-Rule" id="MF_01416"/>
    </source>
</evidence>
<comment type="caution">
    <text evidence="9">The sequence shown here is derived from an EMBL/GenBank/DDBJ whole genome shotgun (WGS) entry which is preliminary data.</text>
</comment>
<keyword evidence="8" id="KW-1003">Cell membrane</keyword>
<dbReference type="InterPro" id="IPR026015">
    <property type="entry name" value="ATP_synth_OSCP/delta_N_sf"/>
</dbReference>
<dbReference type="PROSITE" id="PS00389">
    <property type="entry name" value="ATPASE_DELTA"/>
    <property type="match status" value="1"/>
</dbReference>
<evidence type="ECO:0000256" key="2">
    <source>
        <dbReference type="ARBA" id="ARBA00022448"/>
    </source>
</evidence>
<reference evidence="9" key="1">
    <citation type="journal article" date="2021" name="PeerJ">
        <title>Extensive microbial diversity within the chicken gut microbiome revealed by metagenomics and culture.</title>
        <authorList>
            <person name="Gilroy R."/>
            <person name="Ravi A."/>
            <person name="Getino M."/>
            <person name="Pursley I."/>
            <person name="Horton D.L."/>
            <person name="Alikhan N.F."/>
            <person name="Baker D."/>
            <person name="Gharbi K."/>
            <person name="Hall N."/>
            <person name="Watson M."/>
            <person name="Adriaenssens E.M."/>
            <person name="Foster-Nyarko E."/>
            <person name="Jarju S."/>
            <person name="Secka A."/>
            <person name="Antonio M."/>
            <person name="Oren A."/>
            <person name="Chaudhuri R.R."/>
            <person name="La Ragione R."/>
            <person name="Hildebrand F."/>
            <person name="Pallen M.J."/>
        </authorList>
    </citation>
    <scope>NUCLEOTIDE SEQUENCE</scope>
    <source>
        <strain evidence="9">ChiSxjej3B15-1167</strain>
    </source>
</reference>
<dbReference type="PRINTS" id="PR00125">
    <property type="entry name" value="ATPASEDELTA"/>
</dbReference>
<dbReference type="GO" id="GO:0046933">
    <property type="term" value="F:proton-transporting ATP synthase activity, rotational mechanism"/>
    <property type="evidence" value="ECO:0007669"/>
    <property type="project" value="UniProtKB-UniRule"/>
</dbReference>
<dbReference type="AlphaFoldDB" id="A0A9D2BDL2"/>
<comment type="function">
    <text evidence="8">F(1)F(0) ATP synthase produces ATP from ADP in the presence of a proton or sodium gradient. F-type ATPases consist of two structural domains, F(1) containing the extramembraneous catalytic core and F(0) containing the membrane proton channel, linked together by a central stalk and a peripheral stalk. During catalysis, ATP synthesis in the catalytic domain of F(1) is coupled via a rotary mechanism of the central stalk subunits to proton translocation.</text>
</comment>
<dbReference type="InterPro" id="IPR000711">
    <property type="entry name" value="ATPase_OSCP/dsu"/>
</dbReference>
<dbReference type="Proteomes" id="UP000886805">
    <property type="component" value="Unassembled WGS sequence"/>
</dbReference>
<comment type="similarity">
    <text evidence="8">Belongs to the ATPase delta chain family.</text>
</comment>
<evidence type="ECO:0000256" key="4">
    <source>
        <dbReference type="ARBA" id="ARBA00023065"/>
    </source>
</evidence>
<dbReference type="PANTHER" id="PTHR11910">
    <property type="entry name" value="ATP SYNTHASE DELTA CHAIN"/>
    <property type="match status" value="1"/>
</dbReference>
<reference evidence="9" key="2">
    <citation type="submission" date="2021-04" db="EMBL/GenBank/DDBJ databases">
        <authorList>
            <person name="Gilroy R."/>
        </authorList>
    </citation>
    <scope>NUCLEOTIDE SEQUENCE</scope>
    <source>
        <strain evidence="9">ChiSxjej3B15-1167</strain>
    </source>
</reference>
<keyword evidence="3 8" id="KW-0375">Hydrogen ion transport</keyword>
<evidence type="ECO:0000313" key="9">
    <source>
        <dbReference type="EMBL" id="HIX71592.1"/>
    </source>
</evidence>
<gene>
    <name evidence="8 9" type="primary">atpH</name>
    <name evidence="9" type="ORF">H9849_01080</name>
</gene>
<evidence type="ECO:0000256" key="1">
    <source>
        <dbReference type="ARBA" id="ARBA00004370"/>
    </source>
</evidence>
<dbReference type="GO" id="GO:0045259">
    <property type="term" value="C:proton-transporting ATP synthase complex"/>
    <property type="evidence" value="ECO:0007669"/>
    <property type="project" value="UniProtKB-KW"/>
</dbReference>
<sequence length="172" mass="19727">MRQQAINYAKALFALTTDKETVDVLGTLPGKIPSFIRVLSDPLLSGVKKGEIIDDISKKAGLSDEIRKFLRYLCDRRDIALLAEIAEAYDACWDQENHILRAEIVFAKEPEKEEMDQAVHFLEKTYPGRDIRTTVSVQEELLGGLCIRVGHTEYDWSYEDRLRQLARKLTVR</sequence>
<comment type="subcellular location">
    <subcellularLocation>
        <location evidence="8">Cell membrane</location>
        <topology evidence="8">Peripheral membrane protein</topology>
    </subcellularLocation>
    <subcellularLocation>
        <location evidence="1">Membrane</location>
    </subcellularLocation>
</comment>
<dbReference type="NCBIfam" id="TIGR01145">
    <property type="entry name" value="ATP_synt_delta"/>
    <property type="match status" value="1"/>
</dbReference>
<keyword evidence="4 8" id="KW-0406">Ion transport</keyword>
<proteinExistence type="inferred from homology"/>
<evidence type="ECO:0000256" key="7">
    <source>
        <dbReference type="ARBA" id="ARBA00023310"/>
    </source>
</evidence>
<keyword evidence="2 8" id="KW-0813">Transport</keyword>
<protein>
    <recommendedName>
        <fullName evidence="8">ATP synthase subunit delta</fullName>
    </recommendedName>
    <alternativeName>
        <fullName evidence="8">ATP synthase F(1) sector subunit delta</fullName>
    </alternativeName>
    <alternativeName>
        <fullName evidence="8">F-type ATPase subunit delta</fullName>
        <shortName evidence="8">F-ATPase subunit delta</shortName>
    </alternativeName>
</protein>
<dbReference type="InterPro" id="IPR020781">
    <property type="entry name" value="ATPase_OSCP/d_CS"/>
</dbReference>
<evidence type="ECO:0000256" key="3">
    <source>
        <dbReference type="ARBA" id="ARBA00022781"/>
    </source>
</evidence>
<dbReference type="Pfam" id="PF00213">
    <property type="entry name" value="OSCP"/>
    <property type="match status" value="1"/>
</dbReference>
<dbReference type="Gene3D" id="1.10.520.20">
    <property type="entry name" value="N-terminal domain of the delta subunit of the F1F0-ATP synthase"/>
    <property type="match status" value="1"/>
</dbReference>
<evidence type="ECO:0000256" key="6">
    <source>
        <dbReference type="ARBA" id="ARBA00023196"/>
    </source>
</evidence>
<organism evidence="9 10">
    <name type="scientific">Candidatus Anaerobutyricum stercoripullorum</name>
    <dbReference type="NCBI Taxonomy" id="2838456"/>
    <lineage>
        <taxon>Bacteria</taxon>
        <taxon>Bacillati</taxon>
        <taxon>Bacillota</taxon>
        <taxon>Clostridia</taxon>
        <taxon>Lachnospirales</taxon>
        <taxon>Lachnospiraceae</taxon>
        <taxon>Anaerobutyricum</taxon>
    </lineage>
</organism>
<dbReference type="SUPFAM" id="SSF47928">
    <property type="entry name" value="N-terminal domain of the delta subunit of the F1F0-ATP synthase"/>
    <property type="match status" value="1"/>
</dbReference>
<evidence type="ECO:0000256" key="5">
    <source>
        <dbReference type="ARBA" id="ARBA00023136"/>
    </source>
</evidence>
<keyword evidence="5 8" id="KW-0472">Membrane</keyword>